<feature type="domain" description="CENP-V/GFA" evidence="5">
    <location>
        <begin position="4"/>
        <end position="99"/>
    </location>
</feature>
<organism evidence="6 7">
    <name type="scientific">Tateyamaria omphalii</name>
    <dbReference type="NCBI Taxonomy" id="299262"/>
    <lineage>
        <taxon>Bacteria</taxon>
        <taxon>Pseudomonadati</taxon>
        <taxon>Pseudomonadota</taxon>
        <taxon>Alphaproteobacteria</taxon>
        <taxon>Rhodobacterales</taxon>
        <taxon>Roseobacteraceae</taxon>
        <taxon>Tateyamaria</taxon>
    </lineage>
</organism>
<keyword evidence="4" id="KW-0456">Lyase</keyword>
<dbReference type="InterPro" id="IPR011057">
    <property type="entry name" value="Mss4-like_sf"/>
</dbReference>
<dbReference type="SUPFAM" id="SSF51316">
    <property type="entry name" value="Mss4-like"/>
    <property type="match status" value="1"/>
</dbReference>
<evidence type="ECO:0000313" key="7">
    <source>
        <dbReference type="Proteomes" id="UP000186336"/>
    </source>
</evidence>
<dbReference type="PANTHER" id="PTHR33337">
    <property type="entry name" value="GFA DOMAIN-CONTAINING PROTEIN"/>
    <property type="match status" value="1"/>
</dbReference>
<accession>A0A1P8MUW6</accession>
<proteinExistence type="inferred from homology"/>
<comment type="similarity">
    <text evidence="1">Belongs to the Gfa family.</text>
</comment>
<protein>
    <submittedName>
        <fullName evidence="6">Aldehyde-activating protein</fullName>
    </submittedName>
</protein>
<dbReference type="RefSeq" id="WP_076627671.1">
    <property type="nucleotide sequence ID" value="NZ_CP019312.1"/>
</dbReference>
<dbReference type="OrthoDB" id="9807246at2"/>
<dbReference type="KEGG" id="tom:BWR18_09045"/>
<keyword evidence="3" id="KW-0862">Zinc</keyword>
<evidence type="ECO:0000256" key="4">
    <source>
        <dbReference type="ARBA" id="ARBA00023239"/>
    </source>
</evidence>
<gene>
    <name evidence="6" type="ORF">BWR18_09045</name>
</gene>
<name>A0A1P8MUW6_9RHOB</name>
<dbReference type="EMBL" id="CP019312">
    <property type="protein sequence ID" value="APX11811.1"/>
    <property type="molecule type" value="Genomic_DNA"/>
</dbReference>
<evidence type="ECO:0000256" key="1">
    <source>
        <dbReference type="ARBA" id="ARBA00005495"/>
    </source>
</evidence>
<reference evidence="6 7" key="1">
    <citation type="submission" date="2017-01" db="EMBL/GenBank/DDBJ databases">
        <title>Complete genome of Tateyamaria omphalii DOK1-4 isolated from seawater in Dokdo.</title>
        <authorList>
            <person name="Kim J.H."/>
            <person name="Chi W.-J."/>
        </authorList>
    </citation>
    <scope>NUCLEOTIDE SEQUENCE [LARGE SCALE GENOMIC DNA]</scope>
    <source>
        <strain evidence="6 7">DOK1-4</strain>
    </source>
</reference>
<keyword evidence="7" id="KW-1185">Reference proteome</keyword>
<evidence type="ECO:0000259" key="5">
    <source>
        <dbReference type="PROSITE" id="PS51891"/>
    </source>
</evidence>
<evidence type="ECO:0000313" key="6">
    <source>
        <dbReference type="EMBL" id="APX11811.1"/>
    </source>
</evidence>
<sequence length="125" mass="13792">MRKLTGGCLCGDVRFEVTGEPDRVGICHCMACRKHHGAAFFAAAVFPAGAVRLQGDTASYQGRVFCPRCGGSVVSYSDDEVEVHLGALDEPNRFVPTYELWTSRREAWLPDFPNTECYARNRSDG</sequence>
<dbReference type="Gene3D" id="3.90.1590.10">
    <property type="entry name" value="glutathione-dependent formaldehyde- activating enzyme (gfa)"/>
    <property type="match status" value="1"/>
</dbReference>
<dbReference type="STRING" id="299262.BWR18_09045"/>
<dbReference type="Pfam" id="PF04828">
    <property type="entry name" value="GFA"/>
    <property type="match status" value="1"/>
</dbReference>
<evidence type="ECO:0000256" key="2">
    <source>
        <dbReference type="ARBA" id="ARBA00022723"/>
    </source>
</evidence>
<dbReference type="InterPro" id="IPR006913">
    <property type="entry name" value="CENP-V/GFA"/>
</dbReference>
<dbReference type="PANTHER" id="PTHR33337:SF40">
    <property type="entry name" value="CENP-V_GFA DOMAIN-CONTAINING PROTEIN-RELATED"/>
    <property type="match status" value="1"/>
</dbReference>
<evidence type="ECO:0000256" key="3">
    <source>
        <dbReference type="ARBA" id="ARBA00022833"/>
    </source>
</evidence>
<dbReference type="PROSITE" id="PS51891">
    <property type="entry name" value="CENP_V_GFA"/>
    <property type="match status" value="1"/>
</dbReference>
<dbReference type="Proteomes" id="UP000186336">
    <property type="component" value="Chromosome"/>
</dbReference>
<dbReference type="AlphaFoldDB" id="A0A1P8MUW6"/>
<keyword evidence="2" id="KW-0479">Metal-binding</keyword>
<dbReference type="GO" id="GO:0016846">
    <property type="term" value="F:carbon-sulfur lyase activity"/>
    <property type="evidence" value="ECO:0007669"/>
    <property type="project" value="InterPro"/>
</dbReference>
<dbReference type="GO" id="GO:0046872">
    <property type="term" value="F:metal ion binding"/>
    <property type="evidence" value="ECO:0007669"/>
    <property type="project" value="UniProtKB-KW"/>
</dbReference>